<name>A0A9X2D543_9ACTN</name>
<gene>
    <name evidence="3" type="ORF">M8330_01630</name>
</gene>
<proteinExistence type="predicted"/>
<organism evidence="3 4">
    <name type="scientific">Nocardioides bruguierae</name>
    <dbReference type="NCBI Taxonomy" id="2945102"/>
    <lineage>
        <taxon>Bacteria</taxon>
        <taxon>Bacillati</taxon>
        <taxon>Actinomycetota</taxon>
        <taxon>Actinomycetes</taxon>
        <taxon>Propionibacteriales</taxon>
        <taxon>Nocardioidaceae</taxon>
        <taxon>Nocardioides</taxon>
    </lineage>
</organism>
<dbReference type="GO" id="GO:0003700">
    <property type="term" value="F:DNA-binding transcription factor activity"/>
    <property type="evidence" value="ECO:0007669"/>
    <property type="project" value="InterPro"/>
</dbReference>
<dbReference type="Pfam" id="PF01047">
    <property type="entry name" value="MarR"/>
    <property type="match status" value="1"/>
</dbReference>
<dbReference type="PANTHER" id="PTHR39515:SF2">
    <property type="entry name" value="HTH-TYPE TRANSCRIPTIONAL REGULATOR RV0880"/>
    <property type="match status" value="1"/>
</dbReference>
<dbReference type="SMART" id="SM00347">
    <property type="entry name" value="HTH_MARR"/>
    <property type="match status" value="1"/>
</dbReference>
<dbReference type="InterPro" id="IPR052526">
    <property type="entry name" value="HTH-type_Bedaq_tolerance"/>
</dbReference>
<protein>
    <submittedName>
        <fullName evidence="3">MarR family transcriptional regulator</fullName>
    </submittedName>
</protein>
<dbReference type="PROSITE" id="PS50995">
    <property type="entry name" value="HTH_MARR_2"/>
    <property type="match status" value="1"/>
</dbReference>
<feature type="domain" description="HTH marR-type" evidence="2">
    <location>
        <begin position="16"/>
        <end position="148"/>
    </location>
</feature>
<feature type="region of interest" description="Disordered" evidence="1">
    <location>
        <begin position="82"/>
        <end position="105"/>
    </location>
</feature>
<dbReference type="InterPro" id="IPR036388">
    <property type="entry name" value="WH-like_DNA-bd_sf"/>
</dbReference>
<dbReference type="Proteomes" id="UP001139485">
    <property type="component" value="Unassembled WGS sequence"/>
</dbReference>
<dbReference type="InterPro" id="IPR000835">
    <property type="entry name" value="HTH_MarR-typ"/>
</dbReference>
<evidence type="ECO:0000256" key="1">
    <source>
        <dbReference type="SAM" id="MobiDB-lite"/>
    </source>
</evidence>
<dbReference type="EMBL" id="JAMOIL010000001">
    <property type="protein sequence ID" value="MCM0618992.1"/>
    <property type="molecule type" value="Genomic_DNA"/>
</dbReference>
<dbReference type="Gene3D" id="1.10.10.10">
    <property type="entry name" value="Winged helix-like DNA-binding domain superfamily/Winged helix DNA-binding domain"/>
    <property type="match status" value="1"/>
</dbReference>
<accession>A0A9X2D543</accession>
<evidence type="ECO:0000259" key="2">
    <source>
        <dbReference type="PROSITE" id="PS50995"/>
    </source>
</evidence>
<dbReference type="InterPro" id="IPR036390">
    <property type="entry name" value="WH_DNA-bd_sf"/>
</dbReference>
<feature type="region of interest" description="Disordered" evidence="1">
    <location>
        <begin position="37"/>
        <end position="68"/>
    </location>
</feature>
<comment type="caution">
    <text evidence="3">The sequence shown here is derived from an EMBL/GenBank/DDBJ whole genome shotgun (WGS) entry which is preliminary data.</text>
</comment>
<evidence type="ECO:0000313" key="4">
    <source>
        <dbReference type="Proteomes" id="UP001139485"/>
    </source>
</evidence>
<dbReference type="AlphaFoldDB" id="A0A9X2D543"/>
<sequence length="152" mass="16757">MSADDNHLQHEDADQAVVAARLLVTVTGRLRRRLREHQEAGLTPSQTSVLSRLDKHGPSTAAALAAAERVRPQSMGATLGALEEAGMVRRDPDPQDGRRLVVSPSEAGTAWLERRRTEREDWLVSTLRERLDAAQTADVVRALEHLERSVLA</sequence>
<feature type="compositionally biased region" description="Basic and acidic residues" evidence="1">
    <location>
        <begin position="86"/>
        <end position="99"/>
    </location>
</feature>
<evidence type="ECO:0000313" key="3">
    <source>
        <dbReference type="EMBL" id="MCM0618992.1"/>
    </source>
</evidence>
<dbReference type="PANTHER" id="PTHR39515">
    <property type="entry name" value="CONSERVED PROTEIN"/>
    <property type="match status" value="1"/>
</dbReference>
<keyword evidence="4" id="KW-1185">Reference proteome</keyword>
<reference evidence="3" key="1">
    <citation type="submission" date="2022-05" db="EMBL/GenBank/DDBJ databases">
        <authorList>
            <person name="Tuo L."/>
        </authorList>
    </citation>
    <scope>NUCLEOTIDE SEQUENCE</scope>
    <source>
        <strain evidence="3">BSK12Z-4</strain>
    </source>
</reference>
<dbReference type="SUPFAM" id="SSF46785">
    <property type="entry name" value="Winged helix' DNA-binding domain"/>
    <property type="match status" value="1"/>
</dbReference>
<dbReference type="RefSeq" id="WP_250825904.1">
    <property type="nucleotide sequence ID" value="NZ_JAMOIL010000001.1"/>
</dbReference>